<name>A0A3N4HUX1_ASCIM</name>
<gene>
    <name evidence="2" type="ORF">BJ508DRAFT_331789</name>
</gene>
<accession>A0A3N4HUX1</accession>
<sequence>MPPPTTNHQLGQSTDPAIFDEVLSLYDEAESESQIKERLLQVQLVELDRCFFHVVTRRNVALDSDEIFSQDSKRKTLKTSFDALKYEHLAAYGPYEDGPPEKLINPWDPYSESGPESEPVPETPTYQWPARDQREMEDRMIKASFVELDSFRDIPRGKCISPCGPNLDVQIAELYAAYVSESEVPKDSDGHQSTIDSNPDVDARLSEEEGRSQPGDKISPESMVGGANEVPESLSDNTVVTNSNAGMGSKKRSRNVEDSDSVDGSEGEAGMREGDGKKKHKRRK</sequence>
<organism evidence="2 3">
    <name type="scientific">Ascobolus immersus RN42</name>
    <dbReference type="NCBI Taxonomy" id="1160509"/>
    <lineage>
        <taxon>Eukaryota</taxon>
        <taxon>Fungi</taxon>
        <taxon>Dikarya</taxon>
        <taxon>Ascomycota</taxon>
        <taxon>Pezizomycotina</taxon>
        <taxon>Pezizomycetes</taxon>
        <taxon>Pezizales</taxon>
        <taxon>Ascobolaceae</taxon>
        <taxon>Ascobolus</taxon>
    </lineage>
</organism>
<evidence type="ECO:0000313" key="2">
    <source>
        <dbReference type="EMBL" id="RPA75781.1"/>
    </source>
</evidence>
<feature type="region of interest" description="Disordered" evidence="1">
    <location>
        <begin position="182"/>
        <end position="284"/>
    </location>
</feature>
<dbReference type="EMBL" id="ML119757">
    <property type="protein sequence ID" value="RPA75781.1"/>
    <property type="molecule type" value="Genomic_DNA"/>
</dbReference>
<dbReference type="Proteomes" id="UP000275078">
    <property type="component" value="Unassembled WGS sequence"/>
</dbReference>
<evidence type="ECO:0000256" key="1">
    <source>
        <dbReference type="SAM" id="MobiDB-lite"/>
    </source>
</evidence>
<feature type="compositionally biased region" description="Polar residues" evidence="1">
    <location>
        <begin position="234"/>
        <end position="246"/>
    </location>
</feature>
<feature type="compositionally biased region" description="Basic and acidic residues" evidence="1">
    <location>
        <begin position="201"/>
        <end position="211"/>
    </location>
</feature>
<dbReference type="AlphaFoldDB" id="A0A3N4HUX1"/>
<keyword evidence="3" id="KW-1185">Reference proteome</keyword>
<evidence type="ECO:0000313" key="3">
    <source>
        <dbReference type="Proteomes" id="UP000275078"/>
    </source>
</evidence>
<reference evidence="2 3" key="1">
    <citation type="journal article" date="2018" name="Nat. Ecol. Evol.">
        <title>Pezizomycetes genomes reveal the molecular basis of ectomycorrhizal truffle lifestyle.</title>
        <authorList>
            <person name="Murat C."/>
            <person name="Payen T."/>
            <person name="Noel B."/>
            <person name="Kuo A."/>
            <person name="Morin E."/>
            <person name="Chen J."/>
            <person name="Kohler A."/>
            <person name="Krizsan K."/>
            <person name="Balestrini R."/>
            <person name="Da Silva C."/>
            <person name="Montanini B."/>
            <person name="Hainaut M."/>
            <person name="Levati E."/>
            <person name="Barry K.W."/>
            <person name="Belfiori B."/>
            <person name="Cichocki N."/>
            <person name="Clum A."/>
            <person name="Dockter R.B."/>
            <person name="Fauchery L."/>
            <person name="Guy J."/>
            <person name="Iotti M."/>
            <person name="Le Tacon F."/>
            <person name="Lindquist E.A."/>
            <person name="Lipzen A."/>
            <person name="Malagnac F."/>
            <person name="Mello A."/>
            <person name="Molinier V."/>
            <person name="Miyauchi S."/>
            <person name="Poulain J."/>
            <person name="Riccioni C."/>
            <person name="Rubini A."/>
            <person name="Sitrit Y."/>
            <person name="Splivallo R."/>
            <person name="Traeger S."/>
            <person name="Wang M."/>
            <person name="Zifcakova L."/>
            <person name="Wipf D."/>
            <person name="Zambonelli A."/>
            <person name="Paolocci F."/>
            <person name="Nowrousian M."/>
            <person name="Ottonello S."/>
            <person name="Baldrian P."/>
            <person name="Spatafora J.W."/>
            <person name="Henrissat B."/>
            <person name="Nagy L.G."/>
            <person name="Aury J.M."/>
            <person name="Wincker P."/>
            <person name="Grigoriev I.V."/>
            <person name="Bonfante P."/>
            <person name="Martin F.M."/>
        </authorList>
    </citation>
    <scope>NUCLEOTIDE SEQUENCE [LARGE SCALE GENOMIC DNA]</scope>
    <source>
        <strain evidence="2 3">RN42</strain>
    </source>
</reference>
<protein>
    <submittedName>
        <fullName evidence="2">Uncharacterized protein</fullName>
    </submittedName>
</protein>
<proteinExistence type="predicted"/>